<dbReference type="PANTHER" id="PTHR45947:SF3">
    <property type="entry name" value="SULFOQUINOVOSYL TRANSFERASE SQD2"/>
    <property type="match status" value="1"/>
</dbReference>
<dbReference type="STRING" id="988821.SAMN05421867_11127"/>
<evidence type="ECO:0000256" key="1">
    <source>
        <dbReference type="ARBA" id="ARBA00021292"/>
    </source>
</evidence>
<proteinExistence type="predicted"/>
<evidence type="ECO:0000256" key="2">
    <source>
        <dbReference type="ARBA" id="ARBA00022676"/>
    </source>
</evidence>
<dbReference type="OrthoDB" id="9802525at2"/>
<dbReference type="InterPro" id="IPR050194">
    <property type="entry name" value="Glycosyltransferase_grp1"/>
</dbReference>
<dbReference type="AlphaFoldDB" id="A0A1I0ZGM2"/>
<dbReference type="CDD" id="cd03814">
    <property type="entry name" value="GT4-like"/>
    <property type="match status" value="1"/>
</dbReference>
<dbReference type="GO" id="GO:1901137">
    <property type="term" value="P:carbohydrate derivative biosynthetic process"/>
    <property type="evidence" value="ECO:0007669"/>
    <property type="project" value="UniProtKB-ARBA"/>
</dbReference>
<dbReference type="Proteomes" id="UP000199012">
    <property type="component" value="Unassembled WGS sequence"/>
</dbReference>
<dbReference type="GO" id="GO:0016758">
    <property type="term" value="F:hexosyltransferase activity"/>
    <property type="evidence" value="ECO:0007669"/>
    <property type="project" value="TreeGrafter"/>
</dbReference>
<organism evidence="6 7">
    <name type="scientific">Cellulomonas marina</name>
    <dbReference type="NCBI Taxonomy" id="988821"/>
    <lineage>
        <taxon>Bacteria</taxon>
        <taxon>Bacillati</taxon>
        <taxon>Actinomycetota</taxon>
        <taxon>Actinomycetes</taxon>
        <taxon>Micrococcales</taxon>
        <taxon>Cellulomonadaceae</taxon>
        <taxon>Cellulomonas</taxon>
    </lineage>
</organism>
<keyword evidence="7" id="KW-1185">Reference proteome</keyword>
<evidence type="ECO:0000259" key="5">
    <source>
        <dbReference type="Pfam" id="PF13439"/>
    </source>
</evidence>
<name>A0A1I0ZGM2_9CELL</name>
<evidence type="ECO:0000259" key="4">
    <source>
        <dbReference type="Pfam" id="PF00534"/>
    </source>
</evidence>
<evidence type="ECO:0000313" key="6">
    <source>
        <dbReference type="EMBL" id="SFB24547.1"/>
    </source>
</evidence>
<gene>
    <name evidence="6" type="ORF">SAMN05421867_11127</name>
</gene>
<accession>A0A1I0ZGM2</accession>
<dbReference type="PANTHER" id="PTHR45947">
    <property type="entry name" value="SULFOQUINOVOSYL TRANSFERASE SQD2"/>
    <property type="match status" value="1"/>
</dbReference>
<dbReference type="Pfam" id="PF13439">
    <property type="entry name" value="Glyco_transf_4"/>
    <property type="match status" value="1"/>
</dbReference>
<dbReference type="EMBL" id="FOKA01000011">
    <property type="protein sequence ID" value="SFB24547.1"/>
    <property type="molecule type" value="Genomic_DNA"/>
</dbReference>
<keyword evidence="2 6" id="KW-0328">Glycosyltransferase</keyword>
<dbReference type="Pfam" id="PF00534">
    <property type="entry name" value="Glycos_transf_1"/>
    <property type="match status" value="1"/>
</dbReference>
<dbReference type="InterPro" id="IPR001296">
    <property type="entry name" value="Glyco_trans_1"/>
</dbReference>
<dbReference type="RefSeq" id="WP_090033629.1">
    <property type="nucleotide sequence ID" value="NZ_BONM01000007.1"/>
</dbReference>
<evidence type="ECO:0000256" key="3">
    <source>
        <dbReference type="ARBA" id="ARBA00022679"/>
    </source>
</evidence>
<feature type="domain" description="Glycosyl transferase family 1" evidence="4">
    <location>
        <begin position="194"/>
        <end position="342"/>
    </location>
</feature>
<evidence type="ECO:0000313" key="7">
    <source>
        <dbReference type="Proteomes" id="UP000199012"/>
    </source>
</evidence>
<dbReference type="SUPFAM" id="SSF53756">
    <property type="entry name" value="UDP-Glycosyltransferase/glycogen phosphorylase"/>
    <property type="match status" value="1"/>
</dbReference>
<feature type="domain" description="Glycosyltransferase subfamily 4-like N-terminal" evidence="5">
    <location>
        <begin position="14"/>
        <end position="178"/>
    </location>
</feature>
<keyword evidence="3 6" id="KW-0808">Transferase</keyword>
<dbReference type="Gene3D" id="3.40.50.2000">
    <property type="entry name" value="Glycogen Phosphorylase B"/>
    <property type="match status" value="2"/>
</dbReference>
<reference evidence="6 7" key="1">
    <citation type="submission" date="2016-10" db="EMBL/GenBank/DDBJ databases">
        <authorList>
            <person name="de Groot N.N."/>
        </authorList>
    </citation>
    <scope>NUCLEOTIDE SEQUENCE [LARGE SCALE GENOMIC DNA]</scope>
    <source>
        <strain evidence="6 7">CGMCC 4.6945</strain>
    </source>
</reference>
<protein>
    <recommendedName>
        <fullName evidence="1">D-inositol 3-phosphate glycosyltransferase</fullName>
    </recommendedName>
</protein>
<dbReference type="InterPro" id="IPR028098">
    <property type="entry name" value="Glyco_trans_4-like_N"/>
</dbReference>
<sequence>MRVALVTESFLPHVNGVSRSVVRVLDELSRHGHPALVLAPGEPPARVHGARVVRLRSVPLPGHAGLALGVPSARTLERHLRAFGPDVVHLASPFLTGGPAVRAAARLGVPTVAVYQTDVAGFAARYGLGAAAEAAWWRVRAVHEAADLTLAPSRIAAADLEDHGVPRVRLWPRGVDTAAFHPAHRDPRLHRRLAPDDEVLVGYVGRLAPEKRLEDLRAVAGLPGVRLVVVGDGPERARLERLLPGARFLGVRTGAALSRLVATLDVAVQPGPHETFCQSAQEAMAAGVPVVAVGAGGVAELVAPSRTGWLYPPGDLPTLRARVADLAGDAAKRRAMGRAAREAVEGRTWPVVVERLLDHYADAVAARAAGAGGSTGRRDAVDAR</sequence>